<keyword evidence="10 12" id="KW-0472">Membrane</keyword>
<dbReference type="GO" id="GO:0009279">
    <property type="term" value="C:cell outer membrane"/>
    <property type="evidence" value="ECO:0007669"/>
    <property type="project" value="UniProtKB-SubCell"/>
</dbReference>
<name>A0AAE3JQV5_9FLAO</name>
<accession>A0AAE3JQV5</accession>
<dbReference type="RefSeq" id="WP_317903691.1">
    <property type="nucleotide sequence ID" value="NZ_JAIRBC010000036.1"/>
</dbReference>
<evidence type="ECO:0000256" key="3">
    <source>
        <dbReference type="ARBA" id="ARBA00022452"/>
    </source>
</evidence>
<comment type="similarity">
    <text evidence="12 13">Belongs to the TonB-dependent receptor family.</text>
</comment>
<evidence type="ECO:0000256" key="1">
    <source>
        <dbReference type="ARBA" id="ARBA00004571"/>
    </source>
</evidence>
<evidence type="ECO:0000313" key="16">
    <source>
        <dbReference type="EMBL" id="MCG2462556.1"/>
    </source>
</evidence>
<evidence type="ECO:0000256" key="5">
    <source>
        <dbReference type="ARBA" id="ARBA00022692"/>
    </source>
</evidence>
<evidence type="ECO:0000256" key="7">
    <source>
        <dbReference type="ARBA" id="ARBA00023004"/>
    </source>
</evidence>
<comment type="subcellular location">
    <subcellularLocation>
        <location evidence="1 12">Cell outer membrane</location>
        <topology evidence="1 12">Multi-pass membrane protein</topology>
    </subcellularLocation>
</comment>
<evidence type="ECO:0000256" key="2">
    <source>
        <dbReference type="ARBA" id="ARBA00022448"/>
    </source>
</evidence>
<dbReference type="SUPFAM" id="SSF49464">
    <property type="entry name" value="Carboxypeptidase regulatory domain-like"/>
    <property type="match status" value="1"/>
</dbReference>
<keyword evidence="3 12" id="KW-1134">Transmembrane beta strand</keyword>
<keyword evidence="6" id="KW-0732">Signal</keyword>
<dbReference type="Proteomes" id="UP001200642">
    <property type="component" value="Unassembled WGS sequence"/>
</dbReference>
<keyword evidence="16" id="KW-0675">Receptor</keyword>
<organism evidence="16 17">
    <name type="scientific">Cerina litoralis</name>
    <dbReference type="NCBI Taxonomy" id="2874477"/>
    <lineage>
        <taxon>Bacteria</taxon>
        <taxon>Pseudomonadati</taxon>
        <taxon>Bacteroidota</taxon>
        <taxon>Flavobacteriia</taxon>
        <taxon>Flavobacteriales</taxon>
        <taxon>Flavobacteriaceae</taxon>
        <taxon>Cerina</taxon>
    </lineage>
</organism>
<feature type="domain" description="TonB-dependent receptor plug" evidence="15">
    <location>
        <begin position="113"/>
        <end position="221"/>
    </location>
</feature>
<evidence type="ECO:0000256" key="11">
    <source>
        <dbReference type="ARBA" id="ARBA00023237"/>
    </source>
</evidence>
<keyword evidence="17" id="KW-1185">Reference proteome</keyword>
<reference evidence="16" key="1">
    <citation type="submission" date="2023-02" db="EMBL/GenBank/DDBJ databases">
        <title>Genome of Flavobacteriaceae gen. nov. sp. strain F89.</title>
        <authorList>
            <person name="Wang Y."/>
        </authorList>
    </citation>
    <scope>NUCLEOTIDE SEQUENCE</scope>
    <source>
        <strain evidence="16">F89</strain>
    </source>
</reference>
<keyword evidence="8" id="KW-0406">Ion transport</keyword>
<gene>
    <name evidence="16" type="ORF">K8352_17475</name>
</gene>
<dbReference type="Gene3D" id="2.170.130.10">
    <property type="entry name" value="TonB-dependent receptor, plug domain"/>
    <property type="match status" value="1"/>
</dbReference>
<comment type="caution">
    <text evidence="16">The sequence shown here is derived from an EMBL/GenBank/DDBJ whole genome shotgun (WGS) entry which is preliminary data.</text>
</comment>
<dbReference type="EMBL" id="JAIRBC010000036">
    <property type="protein sequence ID" value="MCG2462556.1"/>
    <property type="molecule type" value="Genomic_DNA"/>
</dbReference>
<evidence type="ECO:0000256" key="12">
    <source>
        <dbReference type="PROSITE-ProRule" id="PRU01360"/>
    </source>
</evidence>
<dbReference type="InterPro" id="IPR000531">
    <property type="entry name" value="Beta-barrel_TonB"/>
</dbReference>
<keyword evidence="9 13" id="KW-0798">TonB box</keyword>
<keyword evidence="7" id="KW-0408">Iron</keyword>
<dbReference type="InterPro" id="IPR012910">
    <property type="entry name" value="Plug_dom"/>
</dbReference>
<keyword evidence="11 12" id="KW-0998">Cell outer membrane</keyword>
<evidence type="ECO:0000256" key="9">
    <source>
        <dbReference type="ARBA" id="ARBA00023077"/>
    </source>
</evidence>
<dbReference type="Pfam" id="PF07715">
    <property type="entry name" value="Plug"/>
    <property type="match status" value="1"/>
</dbReference>
<dbReference type="Pfam" id="PF00593">
    <property type="entry name" value="TonB_dep_Rec_b-barrel"/>
    <property type="match status" value="1"/>
</dbReference>
<protein>
    <submittedName>
        <fullName evidence="16">TonB-dependent receptor</fullName>
    </submittedName>
</protein>
<dbReference type="GO" id="GO:0015344">
    <property type="term" value="F:siderophore uptake transmembrane transporter activity"/>
    <property type="evidence" value="ECO:0007669"/>
    <property type="project" value="TreeGrafter"/>
</dbReference>
<dbReference type="PROSITE" id="PS52016">
    <property type="entry name" value="TONB_DEPENDENT_REC_3"/>
    <property type="match status" value="1"/>
</dbReference>
<evidence type="ECO:0000256" key="13">
    <source>
        <dbReference type="RuleBase" id="RU003357"/>
    </source>
</evidence>
<dbReference type="InterPro" id="IPR036942">
    <property type="entry name" value="Beta-barrel_TonB_sf"/>
</dbReference>
<sequence length="782" mass="87743">MYKKCIVLMAFAMGFVSYSQKDYVGQIVDAQLVPLPGATIQSVENPQNGVVADMDGNFKIQLKNDKRVSINYLGFERKTTTLSSGFSTVVLQDGGTGLDEVVVSASREEQRRSEVPASISSLSSRQIERTHAYGVEQLVNQVPGVYMTTSRAASNEQHMMALRSPISTNSIFLYLEDGLPIRPTAVFNHNALLEMNNTSFGRIEVLKGPASSIYGSEAIGGSFNFITKKPTVEPSGSLGFQVDDLGISRYELEYSQYANERVGLYLGTHYIQRNNGPIEYSDYEKFAVTFKTEVALSGNLQWTTVFDMIDYRSDMTGSLSETDYRAGNYESDQTFTQREARAFRARSSFNKRWNTKNGTSFNFIFRNNVMDQNPWYRITQFRENGQLTGSGSGEVNSNRFNSYVGILQHKINFDFAKSSLIFGISADYSPQTYVAQTTDVTVNVATQRNTGFSINQGDYILDYKAGILNYAGYLQYEISPIDNLKVTAALRYDKFNYNYNNQLDGIAGPRDSNNAYDNLSPKLGANYNFSKNGGIYANYSVGFSPPETSTLYRNSYVGVGGEVFDLEPSNYYNYEVGGYFTPLHNLKLDLALYLLDGKNTLLTLRDASDNFFYANAGRTRSYGIEYGFAFFPVPELELKLNGSFAQHRYITFFDGDIDYSDTKRESAPQLLGFSQVSYRPEFIYGFSLTAEHELVGRYNTSFEGQVVGEDGVPSTATYPGYNVFNLRAAYTFGHLDLWAEMFNLFDTLYSVNTSYNIYQNANSYTIGNPRAVHLGIKYNIGK</sequence>
<keyword evidence="4" id="KW-0410">Iron transport</keyword>
<proteinExistence type="inferred from homology"/>
<evidence type="ECO:0000256" key="6">
    <source>
        <dbReference type="ARBA" id="ARBA00022729"/>
    </source>
</evidence>
<dbReference type="InterPro" id="IPR037066">
    <property type="entry name" value="Plug_dom_sf"/>
</dbReference>
<feature type="domain" description="TonB-dependent receptor-like beta-barrel" evidence="14">
    <location>
        <begin position="312"/>
        <end position="744"/>
    </location>
</feature>
<dbReference type="AlphaFoldDB" id="A0AAE3JQV5"/>
<dbReference type="PANTHER" id="PTHR32552">
    <property type="entry name" value="FERRICHROME IRON RECEPTOR-RELATED"/>
    <property type="match status" value="1"/>
</dbReference>
<keyword evidence="2 12" id="KW-0813">Transport</keyword>
<evidence type="ECO:0000313" key="17">
    <source>
        <dbReference type="Proteomes" id="UP001200642"/>
    </source>
</evidence>
<evidence type="ECO:0000256" key="8">
    <source>
        <dbReference type="ARBA" id="ARBA00023065"/>
    </source>
</evidence>
<keyword evidence="5 12" id="KW-0812">Transmembrane</keyword>
<dbReference type="Pfam" id="PF13715">
    <property type="entry name" value="CarbopepD_reg_2"/>
    <property type="match status" value="1"/>
</dbReference>
<evidence type="ECO:0000256" key="4">
    <source>
        <dbReference type="ARBA" id="ARBA00022496"/>
    </source>
</evidence>
<dbReference type="InterPro" id="IPR008969">
    <property type="entry name" value="CarboxyPept-like_regulatory"/>
</dbReference>
<dbReference type="SUPFAM" id="SSF56935">
    <property type="entry name" value="Porins"/>
    <property type="match status" value="1"/>
</dbReference>
<dbReference type="InterPro" id="IPR039426">
    <property type="entry name" value="TonB-dep_rcpt-like"/>
</dbReference>
<dbReference type="PANTHER" id="PTHR32552:SF68">
    <property type="entry name" value="FERRICHROME OUTER MEMBRANE TRANSPORTER_PHAGE RECEPTOR"/>
    <property type="match status" value="1"/>
</dbReference>
<dbReference type="Gene3D" id="2.40.170.20">
    <property type="entry name" value="TonB-dependent receptor, beta-barrel domain"/>
    <property type="match status" value="1"/>
</dbReference>
<evidence type="ECO:0000259" key="15">
    <source>
        <dbReference type="Pfam" id="PF07715"/>
    </source>
</evidence>
<evidence type="ECO:0000259" key="14">
    <source>
        <dbReference type="Pfam" id="PF00593"/>
    </source>
</evidence>
<evidence type="ECO:0000256" key="10">
    <source>
        <dbReference type="ARBA" id="ARBA00023136"/>
    </source>
</evidence>